<evidence type="ECO:0000313" key="3">
    <source>
        <dbReference type="Proteomes" id="UP000255460"/>
    </source>
</evidence>
<name>A0A0Q3HP16_ECOLX</name>
<proteinExistence type="predicted"/>
<organism evidence="1 4">
    <name type="scientific">Escherichia coli</name>
    <dbReference type="NCBI Taxonomy" id="562"/>
    <lineage>
        <taxon>Bacteria</taxon>
        <taxon>Pseudomonadati</taxon>
        <taxon>Pseudomonadota</taxon>
        <taxon>Gammaproteobacteria</taxon>
        <taxon>Enterobacterales</taxon>
        <taxon>Enterobacteriaceae</taxon>
        <taxon>Escherichia</taxon>
    </lineage>
</organism>
<dbReference type="Proteomes" id="UP000531916">
    <property type="component" value="Unassembled WGS sequence"/>
</dbReference>
<gene>
    <name evidence="1" type="ORF">E5H86_07840</name>
    <name evidence="2" type="ORF">NCTC10418_06509</name>
</gene>
<reference evidence="2 3" key="1">
    <citation type="submission" date="2018-06" db="EMBL/GenBank/DDBJ databases">
        <authorList>
            <consortium name="Pathogen Informatics"/>
            <person name="Doyle S."/>
        </authorList>
    </citation>
    <scope>NUCLEOTIDE SEQUENCE [LARGE SCALE GENOMIC DNA]</scope>
    <source>
        <strain evidence="2 3">NCTC10418</strain>
    </source>
</reference>
<dbReference type="AlphaFoldDB" id="A0A0Q3HP16"/>
<dbReference type="EMBL" id="UFZQ01000001">
    <property type="protein sequence ID" value="STE88795.1"/>
    <property type="molecule type" value="Genomic_DNA"/>
</dbReference>
<evidence type="ECO:0000313" key="4">
    <source>
        <dbReference type="Proteomes" id="UP000531916"/>
    </source>
</evidence>
<reference evidence="1 4" key="2">
    <citation type="submission" date="2019-04" db="EMBL/GenBank/DDBJ databases">
        <authorList>
            <consortium name="NARMS: The National Antimicrobial Resistance Monitoring System"/>
        </authorList>
    </citation>
    <scope>NUCLEOTIDE SEQUENCE [LARGE SCALE GENOMIC DNA]</scope>
    <source>
        <strain evidence="1 4">FSIS11919500</strain>
    </source>
</reference>
<dbReference type="EMBL" id="AASEPP010000009">
    <property type="protein sequence ID" value="EFC2245712.1"/>
    <property type="molecule type" value="Genomic_DNA"/>
</dbReference>
<accession>A0A0Q3HP16</accession>
<dbReference type="Proteomes" id="UP000255460">
    <property type="component" value="Unassembled WGS sequence"/>
</dbReference>
<evidence type="ECO:0000313" key="1">
    <source>
        <dbReference type="EMBL" id="EFC2245712.1"/>
    </source>
</evidence>
<sequence>MAQERSVIKFIRPCLSIHEDKKILTSEYCWQSLNKKRAVQINLDNCSLQRMEELSTNSTLEDVRRVGLLPLVELLQSGTVLLTAIGVNEMPDIWVEKSMAAYQNFCHLFWPGHIDDPEATFRDYNPDSENPKVDFKKLTDEARTVYGMHYISMLQIQNVKLNYSHLSPEDKFETYLYSMISFIDLISAYDLEIAKYAFWDLDANTINQLPENIHKRRKYIKQNFYKNGSNIDKCRWNAFDAAMDLHWLTGANFSEDIGATIDLNGTKFNIEHWVGTTDHKLHFIAQDIHHVYHDGSTMKALHSIRESEMSKFLYWRNVDNIAESVLRFRSHLNLNVDNNIAKRIDMAVEHIEHELMNYFIQH</sequence>
<evidence type="ECO:0000313" key="2">
    <source>
        <dbReference type="EMBL" id="STE88795.1"/>
    </source>
</evidence>
<protein>
    <submittedName>
        <fullName evidence="1">Uncharacterized protein</fullName>
    </submittedName>
</protein>
<dbReference type="RefSeq" id="WP_000046510.1">
    <property type="nucleotide sequence ID" value="NZ_AP027212.1"/>
</dbReference>